<dbReference type="EMBL" id="LVWD01000001">
    <property type="protein sequence ID" value="OAD44151.1"/>
    <property type="molecule type" value="Genomic_DNA"/>
</dbReference>
<dbReference type="GO" id="GO:0003677">
    <property type="term" value="F:DNA binding"/>
    <property type="evidence" value="ECO:0007669"/>
    <property type="project" value="UniProtKB-KW"/>
</dbReference>
<dbReference type="PANTHER" id="PTHR34075:SF5">
    <property type="entry name" value="BLR3430 PROTEIN"/>
    <property type="match status" value="1"/>
</dbReference>
<protein>
    <submittedName>
        <fullName evidence="3">DNA-binding protein</fullName>
    </submittedName>
</protein>
<dbReference type="InterPro" id="IPR022002">
    <property type="entry name" value="ChsH2_Znr"/>
</dbReference>
<dbReference type="Pfam" id="PF12172">
    <property type="entry name" value="zf-ChsH2"/>
    <property type="match status" value="1"/>
</dbReference>
<dbReference type="STRING" id="1763535.LPB072_14600"/>
<keyword evidence="3" id="KW-0238">DNA-binding</keyword>
<feature type="domain" description="ChsH2 rubredoxin-like zinc ribbon" evidence="2">
    <location>
        <begin position="18"/>
        <end position="48"/>
    </location>
</feature>
<dbReference type="Proteomes" id="UP000185680">
    <property type="component" value="Chromosome"/>
</dbReference>
<proteinExistence type="predicted"/>
<gene>
    <name evidence="3" type="ORF">LPB072_14600</name>
    <name evidence="4" type="ORF">LPB72_01215</name>
</gene>
<evidence type="ECO:0000313" key="4">
    <source>
        <dbReference type="EMBL" id="OAD44151.1"/>
    </source>
</evidence>
<accession>A0A163CQ63</accession>
<reference evidence="4 5" key="1">
    <citation type="submission" date="2016-02" db="EMBL/GenBank/DDBJ databases">
        <title>Draft genome sequence of Hydrogenophaga sp. LPB0072.</title>
        <authorList>
            <person name="Shin S.-K."/>
            <person name="Yi H."/>
        </authorList>
    </citation>
    <scope>NUCLEOTIDE SEQUENCE [LARGE SCALE GENOMIC DNA]</scope>
    <source>
        <strain evidence="4 5">LPB0072</strain>
    </source>
</reference>
<evidence type="ECO:0000259" key="1">
    <source>
        <dbReference type="Pfam" id="PF01796"/>
    </source>
</evidence>
<evidence type="ECO:0000313" key="3">
    <source>
        <dbReference type="EMBL" id="AOW13888.1"/>
    </source>
</evidence>
<dbReference type="Proteomes" id="UP000185657">
    <property type="component" value="Unassembled WGS sequence"/>
</dbReference>
<dbReference type="Gene3D" id="6.10.30.10">
    <property type="match status" value="1"/>
</dbReference>
<dbReference type="Pfam" id="PF01796">
    <property type="entry name" value="OB_ChsH2_C"/>
    <property type="match status" value="1"/>
</dbReference>
<name>A0A163CQ63_9BURK</name>
<dbReference type="PANTHER" id="PTHR34075">
    <property type="entry name" value="BLR3430 PROTEIN"/>
    <property type="match status" value="1"/>
</dbReference>
<dbReference type="AlphaFoldDB" id="A0A163CQ63"/>
<evidence type="ECO:0000313" key="6">
    <source>
        <dbReference type="Proteomes" id="UP000185680"/>
    </source>
</evidence>
<dbReference type="InterPro" id="IPR002878">
    <property type="entry name" value="ChsH2_C"/>
</dbReference>
<dbReference type="EMBL" id="CP017476">
    <property type="protein sequence ID" value="AOW13888.1"/>
    <property type="molecule type" value="Genomic_DNA"/>
</dbReference>
<dbReference type="InterPro" id="IPR012340">
    <property type="entry name" value="NA-bd_OB-fold"/>
</dbReference>
<sequence>MTETSTPTGAQAHHQSVLDQGRFLIQHCPDCQKHVYFPRELCPHCGAAPLNWVAPTGHGTVYAVTTVRRKAEAGGDFNVCLVDLDEGVRLMSRVDNLAPQAVRIGQRVKARVQVNEGRGLVVFDAEKGDAA</sequence>
<dbReference type="RefSeq" id="WP_066084405.1">
    <property type="nucleotide sequence ID" value="NZ_CP017476.1"/>
</dbReference>
<dbReference type="OrthoDB" id="5514845at2"/>
<reference evidence="3 6" key="2">
    <citation type="submission" date="2016-10" db="EMBL/GenBank/DDBJ databases">
        <title>Hydorgenophaga sp. LPB0072 isolated from gastropod.</title>
        <authorList>
            <person name="Kim E."/>
            <person name="Yi H."/>
        </authorList>
    </citation>
    <scope>NUCLEOTIDE SEQUENCE [LARGE SCALE GENOMIC DNA]</scope>
    <source>
        <strain evidence="3 6">LPB0072</strain>
    </source>
</reference>
<evidence type="ECO:0000259" key="2">
    <source>
        <dbReference type="Pfam" id="PF12172"/>
    </source>
</evidence>
<dbReference type="InterPro" id="IPR052513">
    <property type="entry name" value="Thioester_dehydratase-like"/>
</dbReference>
<dbReference type="KEGG" id="hyl:LPB072_14600"/>
<dbReference type="SUPFAM" id="SSF50249">
    <property type="entry name" value="Nucleic acid-binding proteins"/>
    <property type="match status" value="1"/>
</dbReference>
<evidence type="ECO:0000313" key="5">
    <source>
        <dbReference type="Proteomes" id="UP000185657"/>
    </source>
</evidence>
<keyword evidence="5" id="KW-1185">Reference proteome</keyword>
<feature type="domain" description="ChsH2 C-terminal OB-fold" evidence="1">
    <location>
        <begin position="52"/>
        <end position="112"/>
    </location>
</feature>
<organism evidence="3 6">
    <name type="scientific">Hydrogenophaga crassostreae</name>
    <dbReference type="NCBI Taxonomy" id="1763535"/>
    <lineage>
        <taxon>Bacteria</taxon>
        <taxon>Pseudomonadati</taxon>
        <taxon>Pseudomonadota</taxon>
        <taxon>Betaproteobacteria</taxon>
        <taxon>Burkholderiales</taxon>
        <taxon>Comamonadaceae</taxon>
        <taxon>Hydrogenophaga</taxon>
    </lineage>
</organism>